<dbReference type="CDD" id="cd01574">
    <property type="entry name" value="PBP1_LacI"/>
    <property type="match status" value="1"/>
</dbReference>
<dbReference type="PROSITE" id="PS50932">
    <property type="entry name" value="HTH_LACI_2"/>
    <property type="match status" value="1"/>
</dbReference>
<organism evidence="5 6">
    <name type="scientific">Amnibacterium soli</name>
    <dbReference type="NCBI Taxonomy" id="1282736"/>
    <lineage>
        <taxon>Bacteria</taxon>
        <taxon>Bacillati</taxon>
        <taxon>Actinomycetota</taxon>
        <taxon>Actinomycetes</taxon>
        <taxon>Micrococcales</taxon>
        <taxon>Microbacteriaceae</taxon>
        <taxon>Amnibacterium</taxon>
    </lineage>
</organism>
<dbReference type="EMBL" id="BAABLP010000001">
    <property type="protein sequence ID" value="GAA4735259.1"/>
    <property type="molecule type" value="Genomic_DNA"/>
</dbReference>
<reference evidence="6" key="1">
    <citation type="journal article" date="2019" name="Int. J. Syst. Evol. Microbiol.">
        <title>The Global Catalogue of Microorganisms (GCM) 10K type strain sequencing project: providing services to taxonomists for standard genome sequencing and annotation.</title>
        <authorList>
            <consortium name="The Broad Institute Genomics Platform"/>
            <consortium name="The Broad Institute Genome Sequencing Center for Infectious Disease"/>
            <person name="Wu L."/>
            <person name="Ma J."/>
        </authorList>
    </citation>
    <scope>NUCLEOTIDE SEQUENCE [LARGE SCALE GENOMIC DNA]</scope>
    <source>
        <strain evidence="6">JCM 19015</strain>
    </source>
</reference>
<evidence type="ECO:0000256" key="1">
    <source>
        <dbReference type="ARBA" id="ARBA00023015"/>
    </source>
</evidence>
<dbReference type="SMART" id="SM00354">
    <property type="entry name" value="HTH_LACI"/>
    <property type="match status" value="1"/>
</dbReference>
<evidence type="ECO:0000259" key="4">
    <source>
        <dbReference type="PROSITE" id="PS50932"/>
    </source>
</evidence>
<evidence type="ECO:0000256" key="2">
    <source>
        <dbReference type="ARBA" id="ARBA00023125"/>
    </source>
</evidence>
<dbReference type="PANTHER" id="PTHR30146:SF109">
    <property type="entry name" value="HTH-TYPE TRANSCRIPTIONAL REGULATOR GALS"/>
    <property type="match status" value="1"/>
</dbReference>
<keyword evidence="1" id="KW-0805">Transcription regulation</keyword>
<dbReference type="InterPro" id="IPR000843">
    <property type="entry name" value="HTH_LacI"/>
</dbReference>
<dbReference type="Pfam" id="PF00356">
    <property type="entry name" value="LacI"/>
    <property type="match status" value="1"/>
</dbReference>
<keyword evidence="2 5" id="KW-0238">DNA-binding</keyword>
<name>A0ABP8YS14_9MICO</name>
<dbReference type="Proteomes" id="UP001500121">
    <property type="component" value="Unassembled WGS sequence"/>
</dbReference>
<dbReference type="InterPro" id="IPR010982">
    <property type="entry name" value="Lambda_DNA-bd_dom_sf"/>
</dbReference>
<sequence length="329" mass="35413">MKAATIYDVARLAGVSHQTVSRFLSGFEGIRPETKARVESALVELDYRPNAAARQLRTRRVNRIGVIADRVDQTGPARIIAGATAAARERGYLLDVVLTNGIEVEAVEAALALVNEHRVAGLLATAQTDRMVEYLREHAPAAPMVVDARLTVELDGPSMNEYAGGIAADHLLELGHRRVGYVSGPRAWLAASGRMSGFAERMREGGGEVVWTREGDWSADSGAEAWRGLTPSERAVTAIASGNDSMAIGLISSAIADGVRVPDDLSVTGNDDIHESRYLLPPLSTVSVDFEGEGRVLIEQLLAQIDPEIEAPRRGRLPYFVARGSTRPL</sequence>
<dbReference type="CDD" id="cd01392">
    <property type="entry name" value="HTH_LacI"/>
    <property type="match status" value="1"/>
</dbReference>
<evidence type="ECO:0000256" key="3">
    <source>
        <dbReference type="ARBA" id="ARBA00023163"/>
    </source>
</evidence>
<dbReference type="SUPFAM" id="SSF53822">
    <property type="entry name" value="Periplasmic binding protein-like I"/>
    <property type="match status" value="1"/>
</dbReference>
<dbReference type="PANTHER" id="PTHR30146">
    <property type="entry name" value="LACI-RELATED TRANSCRIPTIONAL REPRESSOR"/>
    <property type="match status" value="1"/>
</dbReference>
<gene>
    <name evidence="5" type="ORF">GCM10025783_01360</name>
</gene>
<dbReference type="Gene3D" id="3.40.50.2300">
    <property type="match status" value="2"/>
</dbReference>
<dbReference type="InterPro" id="IPR028082">
    <property type="entry name" value="Peripla_BP_I"/>
</dbReference>
<evidence type="ECO:0000313" key="6">
    <source>
        <dbReference type="Proteomes" id="UP001500121"/>
    </source>
</evidence>
<keyword evidence="3" id="KW-0804">Transcription</keyword>
<dbReference type="SUPFAM" id="SSF47413">
    <property type="entry name" value="lambda repressor-like DNA-binding domains"/>
    <property type="match status" value="1"/>
</dbReference>
<accession>A0ABP8YS14</accession>
<dbReference type="Gene3D" id="1.10.260.40">
    <property type="entry name" value="lambda repressor-like DNA-binding domains"/>
    <property type="match status" value="1"/>
</dbReference>
<comment type="caution">
    <text evidence="5">The sequence shown here is derived from an EMBL/GenBank/DDBJ whole genome shotgun (WGS) entry which is preliminary data.</text>
</comment>
<dbReference type="Pfam" id="PF13377">
    <property type="entry name" value="Peripla_BP_3"/>
    <property type="match status" value="1"/>
</dbReference>
<dbReference type="InterPro" id="IPR046335">
    <property type="entry name" value="LacI/GalR-like_sensor"/>
</dbReference>
<protein>
    <submittedName>
        <fullName evidence="5">LacI family DNA-binding transcriptional regulator</fullName>
    </submittedName>
</protein>
<dbReference type="PROSITE" id="PS00356">
    <property type="entry name" value="HTH_LACI_1"/>
    <property type="match status" value="1"/>
</dbReference>
<dbReference type="GO" id="GO:0003677">
    <property type="term" value="F:DNA binding"/>
    <property type="evidence" value="ECO:0007669"/>
    <property type="project" value="UniProtKB-KW"/>
</dbReference>
<feature type="domain" description="HTH lacI-type" evidence="4">
    <location>
        <begin position="4"/>
        <end position="58"/>
    </location>
</feature>
<evidence type="ECO:0000313" key="5">
    <source>
        <dbReference type="EMBL" id="GAA4735259.1"/>
    </source>
</evidence>
<proteinExistence type="predicted"/>
<dbReference type="RefSeq" id="WP_345478972.1">
    <property type="nucleotide sequence ID" value="NZ_BAABLP010000001.1"/>
</dbReference>
<keyword evidence="6" id="KW-1185">Reference proteome</keyword>